<gene>
    <name evidence="1" type="ORF">QFC19_008136</name>
</gene>
<sequence>MSFSYSKRVATLAQPMKATLRQQYASIATATTSASSSASPITTSAGESSQPTHYLITLKRSPIGLPDTSKRTLATLGFLPSSKNLYPKGPKPSANPKLNRSVLHPFSETIAGMILKVKELVEVRNVSEAEGKVEVTRRNGSKGEGRGWEVAGSYRDVGIVNSPSASGAKQDAFSSLFSGSLNSSSPATDDGLSLLERKQKMEVQQKEKEKRDREAFNFEGWTHGGTGQSGASGSVDHPTPPTDTTRLNPTPARPSSSFADPAHATSSWDFGDLLAPPAAVSSTKVSTRSASPAPETPLDPWDLAMLDKVIPASTTTPSPFTNTRKYAGDADEDVLGLLAEPVNKSRQSTSERNSSATMNAGYPKLTERTAVSAPPERTLSPPPHIIGQIVEMGFAPQQARKALAKTDTGMNVEAALELLLAGNTAGGQQTETQGHSRENDEARRLDQDRERRRRRREGPSRSTLNPPATDPDARRDLDEIPFADQADRILAQASAVGMSVFSKANSLWNVGKERAQKIIEERAAAGSAGATRDTRDGKGKGLEGRPRWMMDADLEDACKSDNRVSDNSRVNIRPEPTRFDDSNRDHRFNEHEELSAPIPRHRGGNNLDLLGEKGSRPANTTYQSPARRKPQTGQMSNAAASARGSPIPSAITPKVRSPPQLKRRHYTRATPSQLSTSISSKEAGNSQFKLGSYSEASDEYTRALDALPSDHLLRVPLFTNRAAAYLKQGNHVSAIDDCTKAIELVGLDYHPSKEEPLDDDDAVKDVKLADGLIKALCKRAGAYEMGEKWKQAREDWQAAMSISAASVVFSGPGGVNQRKMVSEGLSRAGKMCDVLERGGNDAAATPVASTSFASKSAATKPSARPAATVKPATPSNPADSVGVAAMRAAASALETEESLRFQLKNSVDTRVSTWSKGKETNIRGLLSSLDMVLDKDEPLWKDIKRPGMAELITDKQLKIGYMKVIARLHPDKLNAANSSVEQRMIANSVFGILNDAWHAHSGV</sequence>
<comment type="caution">
    <text evidence="1">The sequence shown here is derived from an EMBL/GenBank/DDBJ whole genome shotgun (WGS) entry which is preliminary data.</text>
</comment>
<accession>A0ACC2V3Y5</accession>
<evidence type="ECO:0000313" key="2">
    <source>
        <dbReference type="Proteomes" id="UP001241377"/>
    </source>
</evidence>
<dbReference type="EMBL" id="JASBWR010000117">
    <property type="protein sequence ID" value="KAJ9093904.1"/>
    <property type="molecule type" value="Genomic_DNA"/>
</dbReference>
<organism evidence="1 2">
    <name type="scientific">Naganishia cerealis</name>
    <dbReference type="NCBI Taxonomy" id="610337"/>
    <lineage>
        <taxon>Eukaryota</taxon>
        <taxon>Fungi</taxon>
        <taxon>Dikarya</taxon>
        <taxon>Basidiomycota</taxon>
        <taxon>Agaricomycotina</taxon>
        <taxon>Tremellomycetes</taxon>
        <taxon>Filobasidiales</taxon>
        <taxon>Filobasidiaceae</taxon>
        <taxon>Naganishia</taxon>
    </lineage>
</organism>
<dbReference type="Proteomes" id="UP001241377">
    <property type="component" value="Unassembled WGS sequence"/>
</dbReference>
<evidence type="ECO:0000313" key="1">
    <source>
        <dbReference type="EMBL" id="KAJ9093904.1"/>
    </source>
</evidence>
<name>A0ACC2V3Y5_9TREE</name>
<keyword evidence="2" id="KW-1185">Reference proteome</keyword>
<proteinExistence type="predicted"/>
<protein>
    <submittedName>
        <fullName evidence="1">Uncharacterized protein</fullName>
    </submittedName>
</protein>
<reference evidence="1" key="1">
    <citation type="submission" date="2023-04" db="EMBL/GenBank/DDBJ databases">
        <title>Draft Genome sequencing of Naganishia species isolated from polar environments using Oxford Nanopore Technology.</title>
        <authorList>
            <person name="Leo P."/>
            <person name="Venkateswaran K."/>
        </authorList>
    </citation>
    <scope>NUCLEOTIDE SEQUENCE</scope>
    <source>
        <strain evidence="1">MNA-CCFEE 5261</strain>
    </source>
</reference>